<name>A0ABS3SA13_9ACTN</name>
<evidence type="ECO:0000259" key="8">
    <source>
        <dbReference type="Pfam" id="PF10502"/>
    </source>
</evidence>
<dbReference type="PRINTS" id="PR00727">
    <property type="entry name" value="LEADERPTASE"/>
</dbReference>
<reference evidence="9 10" key="1">
    <citation type="submission" date="2021-03" db="EMBL/GenBank/DDBJ databases">
        <title>Actinomadura violae sp. nov., isolated from lichen in Thailand.</title>
        <authorList>
            <person name="Kanchanasin P."/>
            <person name="Saeng-In P."/>
            <person name="Phongsopitanun W."/>
            <person name="Yuki M."/>
            <person name="Kudo T."/>
            <person name="Ohkuma M."/>
            <person name="Tanasupawat S."/>
        </authorList>
    </citation>
    <scope>NUCLEOTIDE SEQUENCE [LARGE SCALE GENOMIC DNA]</scope>
    <source>
        <strain evidence="9 10">LCR2-06</strain>
    </source>
</reference>
<dbReference type="InterPro" id="IPR036286">
    <property type="entry name" value="LexA/Signal_pep-like_sf"/>
</dbReference>
<dbReference type="InterPro" id="IPR019758">
    <property type="entry name" value="Pept_S26A_signal_pept_1_CS"/>
</dbReference>
<organism evidence="9 10">
    <name type="scientific">Actinomadura violacea</name>
    <dbReference type="NCBI Taxonomy" id="2819934"/>
    <lineage>
        <taxon>Bacteria</taxon>
        <taxon>Bacillati</taxon>
        <taxon>Actinomycetota</taxon>
        <taxon>Actinomycetes</taxon>
        <taxon>Streptosporangiales</taxon>
        <taxon>Thermomonosporaceae</taxon>
        <taxon>Actinomadura</taxon>
    </lineage>
</organism>
<dbReference type="PANTHER" id="PTHR43390">
    <property type="entry name" value="SIGNAL PEPTIDASE I"/>
    <property type="match status" value="1"/>
</dbReference>
<evidence type="ECO:0000256" key="4">
    <source>
        <dbReference type="ARBA" id="ARBA00013208"/>
    </source>
</evidence>
<evidence type="ECO:0000256" key="3">
    <source>
        <dbReference type="ARBA" id="ARBA00009370"/>
    </source>
</evidence>
<comment type="similarity">
    <text evidence="3 6">Belongs to the peptidase S26 family.</text>
</comment>
<evidence type="ECO:0000256" key="5">
    <source>
        <dbReference type="ARBA" id="ARBA00022801"/>
    </source>
</evidence>
<dbReference type="Pfam" id="PF10502">
    <property type="entry name" value="Peptidase_S26"/>
    <property type="match status" value="1"/>
</dbReference>
<dbReference type="EC" id="3.4.21.89" evidence="4 6"/>
<feature type="signal peptide" evidence="7">
    <location>
        <begin position="1"/>
        <end position="20"/>
    </location>
</feature>
<dbReference type="EMBL" id="JAGEPF010000041">
    <property type="protein sequence ID" value="MBO2465054.1"/>
    <property type="molecule type" value="Genomic_DNA"/>
</dbReference>
<dbReference type="InterPro" id="IPR019533">
    <property type="entry name" value="Peptidase_S26"/>
</dbReference>
<dbReference type="NCBIfam" id="TIGR02227">
    <property type="entry name" value="sigpep_I_bact"/>
    <property type="match status" value="1"/>
</dbReference>
<accession>A0ABS3SA13</accession>
<feature type="chain" id="PRO_5046228299" description="Signal peptidase I" evidence="7">
    <location>
        <begin position="21"/>
        <end position="175"/>
    </location>
</feature>
<dbReference type="RefSeq" id="WP_208251916.1">
    <property type="nucleotide sequence ID" value="NZ_JAGEPF010000041.1"/>
</dbReference>
<sequence>MRRRMIALAAVPWLVAGCGAAGSGAVGSAVHGYHRYSDPSVAMEPTIHAGGTFDARPVDPGDYRPKRGDVVVFTQPAWTGGSGRPQVKRVVAIPGDRVACCSPDHRVLLNGAALPEPYLAPGTPETAFGQVIVPEGRLWVMGDNRESSADSRSHQGEDGHGTVPAKAVIGVAVLK</sequence>
<comment type="caution">
    <text evidence="9">The sequence shown here is derived from an EMBL/GenBank/DDBJ whole genome shotgun (WGS) entry which is preliminary data.</text>
</comment>
<dbReference type="PANTHER" id="PTHR43390:SF1">
    <property type="entry name" value="CHLOROPLAST PROCESSING PEPTIDASE"/>
    <property type="match status" value="1"/>
</dbReference>
<dbReference type="InterPro" id="IPR000223">
    <property type="entry name" value="Pept_S26A_signal_pept_1"/>
</dbReference>
<dbReference type="Gene3D" id="2.10.109.10">
    <property type="entry name" value="Umud Fragment, subunit A"/>
    <property type="match status" value="1"/>
</dbReference>
<evidence type="ECO:0000256" key="7">
    <source>
        <dbReference type="SAM" id="SignalP"/>
    </source>
</evidence>
<evidence type="ECO:0000256" key="2">
    <source>
        <dbReference type="ARBA" id="ARBA00004401"/>
    </source>
</evidence>
<comment type="catalytic activity">
    <reaction evidence="1 6">
        <text>Cleavage of hydrophobic, N-terminal signal or leader sequences from secreted and periplasmic proteins.</text>
        <dbReference type="EC" id="3.4.21.89"/>
    </reaction>
</comment>
<dbReference type="GO" id="GO:0009003">
    <property type="term" value="F:signal peptidase activity"/>
    <property type="evidence" value="ECO:0007669"/>
    <property type="project" value="UniProtKB-EC"/>
</dbReference>
<evidence type="ECO:0000256" key="6">
    <source>
        <dbReference type="RuleBase" id="RU362042"/>
    </source>
</evidence>
<keyword evidence="5 6" id="KW-0378">Hydrolase</keyword>
<keyword evidence="7" id="KW-0732">Signal</keyword>
<dbReference type="PROSITE" id="PS51257">
    <property type="entry name" value="PROKAR_LIPOPROTEIN"/>
    <property type="match status" value="1"/>
</dbReference>
<feature type="domain" description="Peptidase S26" evidence="8">
    <location>
        <begin position="33"/>
        <end position="173"/>
    </location>
</feature>
<gene>
    <name evidence="9" type="primary">lepB</name>
    <name evidence="9" type="ORF">J4709_46560</name>
</gene>
<keyword evidence="6" id="KW-0645">Protease</keyword>
<keyword evidence="10" id="KW-1185">Reference proteome</keyword>
<dbReference type="PROSITE" id="PS00761">
    <property type="entry name" value="SPASE_I_3"/>
    <property type="match status" value="1"/>
</dbReference>
<dbReference type="SUPFAM" id="SSF51306">
    <property type="entry name" value="LexA/Signal peptidase"/>
    <property type="match status" value="1"/>
</dbReference>
<comment type="subcellular location">
    <subcellularLocation>
        <location evidence="2">Cell membrane</location>
        <topology evidence="2">Single-pass type II membrane protein</topology>
    </subcellularLocation>
    <subcellularLocation>
        <location evidence="6">Membrane</location>
        <topology evidence="6">Single-pass type II membrane protein</topology>
    </subcellularLocation>
</comment>
<proteinExistence type="inferred from homology"/>
<evidence type="ECO:0000313" key="9">
    <source>
        <dbReference type="EMBL" id="MBO2465054.1"/>
    </source>
</evidence>
<dbReference type="CDD" id="cd06530">
    <property type="entry name" value="S26_SPase_I"/>
    <property type="match status" value="1"/>
</dbReference>
<dbReference type="Proteomes" id="UP000680206">
    <property type="component" value="Unassembled WGS sequence"/>
</dbReference>
<evidence type="ECO:0000313" key="10">
    <source>
        <dbReference type="Proteomes" id="UP000680206"/>
    </source>
</evidence>
<protein>
    <recommendedName>
        <fullName evidence="4 6">Signal peptidase I</fullName>
        <ecNumber evidence="4 6">3.4.21.89</ecNumber>
    </recommendedName>
</protein>
<evidence type="ECO:0000256" key="1">
    <source>
        <dbReference type="ARBA" id="ARBA00000677"/>
    </source>
</evidence>